<feature type="domain" description="UspA" evidence="2">
    <location>
        <begin position="1"/>
        <end position="147"/>
    </location>
</feature>
<evidence type="ECO:0000259" key="2">
    <source>
        <dbReference type="Pfam" id="PF00582"/>
    </source>
</evidence>
<dbReference type="InterPro" id="IPR006015">
    <property type="entry name" value="Universal_stress_UspA"/>
</dbReference>
<reference evidence="3 4" key="1">
    <citation type="journal article" date="2017" name="Nat. Commun.">
        <title>In situ click chemistry generation of cyclooxygenase-2 inhibitors.</title>
        <authorList>
            <person name="Bhardwaj A."/>
            <person name="Kaur J."/>
            <person name="Wuest M."/>
            <person name="Wuest F."/>
        </authorList>
    </citation>
    <scope>NUCLEOTIDE SEQUENCE [LARGE SCALE GENOMIC DNA]</scope>
    <source>
        <strain evidence="3">S2_012_000_R3_94</strain>
    </source>
</reference>
<name>A0A533I2Q0_PARDE</name>
<dbReference type="Gene3D" id="3.40.50.620">
    <property type="entry name" value="HUPs"/>
    <property type="match status" value="1"/>
</dbReference>
<comment type="caution">
    <text evidence="3">The sequence shown here is derived from an EMBL/GenBank/DDBJ whole genome shotgun (WGS) entry which is preliminary data.</text>
</comment>
<evidence type="ECO:0000313" key="3">
    <source>
        <dbReference type="EMBL" id="TKW65969.1"/>
    </source>
</evidence>
<protein>
    <submittedName>
        <fullName evidence="3">Universal stress protein</fullName>
    </submittedName>
</protein>
<dbReference type="AlphaFoldDB" id="A0A533I2Q0"/>
<evidence type="ECO:0000256" key="1">
    <source>
        <dbReference type="ARBA" id="ARBA00008791"/>
    </source>
</evidence>
<organism evidence="3 4">
    <name type="scientific">Paracoccus denitrificans</name>
    <dbReference type="NCBI Taxonomy" id="266"/>
    <lineage>
        <taxon>Bacteria</taxon>
        <taxon>Pseudomonadati</taxon>
        <taxon>Pseudomonadota</taxon>
        <taxon>Alphaproteobacteria</taxon>
        <taxon>Rhodobacterales</taxon>
        <taxon>Paracoccaceae</taxon>
        <taxon>Paracoccus</taxon>
    </lineage>
</organism>
<dbReference type="EMBL" id="VAFL01000009">
    <property type="protein sequence ID" value="TKW65969.1"/>
    <property type="molecule type" value="Genomic_DNA"/>
</dbReference>
<gene>
    <name evidence="3" type="ORF">DI616_12535</name>
</gene>
<dbReference type="CDD" id="cd00293">
    <property type="entry name" value="USP-like"/>
    <property type="match status" value="1"/>
</dbReference>
<comment type="similarity">
    <text evidence="1">Belongs to the universal stress protein A family.</text>
</comment>
<dbReference type="SUPFAM" id="SSF52402">
    <property type="entry name" value="Adenine nucleotide alpha hydrolases-like"/>
    <property type="match status" value="1"/>
</dbReference>
<sequence length="147" mass="15589">MFEKILFAYDGSKGAERALAKAIDMAKLTDAQLIVLTVYRHHSMLEASLSMVRGAVERGGNLDNEMRAVAREAADYAKKQVATAGHGKVSAFIKAGQPARTIIQTAKEKGCDLIIIGSRGLGATEGYLLGSVSHKVTGLANCPVMVV</sequence>
<dbReference type="PRINTS" id="PR01438">
    <property type="entry name" value="UNVRSLSTRESS"/>
</dbReference>
<dbReference type="PANTHER" id="PTHR46268">
    <property type="entry name" value="STRESS RESPONSE PROTEIN NHAX"/>
    <property type="match status" value="1"/>
</dbReference>
<accession>A0A533I2Q0</accession>
<proteinExistence type="inferred from homology"/>
<dbReference type="Pfam" id="PF00582">
    <property type="entry name" value="Usp"/>
    <property type="match status" value="1"/>
</dbReference>
<dbReference type="Proteomes" id="UP000315344">
    <property type="component" value="Unassembled WGS sequence"/>
</dbReference>
<dbReference type="PANTHER" id="PTHR46268:SF6">
    <property type="entry name" value="UNIVERSAL STRESS PROTEIN UP12"/>
    <property type="match status" value="1"/>
</dbReference>
<dbReference type="InterPro" id="IPR014729">
    <property type="entry name" value="Rossmann-like_a/b/a_fold"/>
</dbReference>
<dbReference type="InterPro" id="IPR006016">
    <property type="entry name" value="UspA"/>
</dbReference>
<evidence type="ECO:0000313" key="4">
    <source>
        <dbReference type="Proteomes" id="UP000315344"/>
    </source>
</evidence>